<dbReference type="Proteomes" id="UP000054804">
    <property type="component" value="Unassembled WGS sequence"/>
</dbReference>
<dbReference type="STRING" id="1765722.AT728_02935"/>
<evidence type="ECO:0008006" key="4">
    <source>
        <dbReference type="Google" id="ProtNLM"/>
    </source>
</evidence>
<dbReference type="AlphaFoldDB" id="A0A0W7WUB8"/>
<dbReference type="InterPro" id="IPR027417">
    <property type="entry name" value="P-loop_NTPase"/>
</dbReference>
<dbReference type="RefSeq" id="WP_058851931.1">
    <property type="nucleotide sequence ID" value="NZ_LOCL01000062.1"/>
</dbReference>
<evidence type="ECO:0000313" key="2">
    <source>
        <dbReference type="EMBL" id="KUF14189.1"/>
    </source>
</evidence>
<keyword evidence="3" id="KW-1185">Reference proteome</keyword>
<protein>
    <recommendedName>
        <fullName evidence="4">Uridine kinase</fullName>
    </recommendedName>
</protein>
<dbReference type="Gene3D" id="3.40.50.300">
    <property type="entry name" value="P-loop containing nucleotide triphosphate hydrolases"/>
    <property type="match status" value="1"/>
</dbReference>
<gene>
    <name evidence="2" type="ORF">AT728_02935</name>
</gene>
<feature type="region of interest" description="Disordered" evidence="1">
    <location>
        <begin position="201"/>
        <end position="222"/>
    </location>
</feature>
<dbReference type="SUPFAM" id="SSF52540">
    <property type="entry name" value="P-loop containing nucleoside triphosphate hydrolases"/>
    <property type="match status" value="1"/>
</dbReference>
<evidence type="ECO:0000313" key="3">
    <source>
        <dbReference type="Proteomes" id="UP000054804"/>
    </source>
</evidence>
<sequence>MTETPRPTPLPRPTSLARVAHILRHLPPSCGPVRLVAVDGHAGSGKSTFTARLAEALGGAPVLHLDDLASHEALFDWTGRLRQQVLEPLARGETARYAAYDWNERRFGPTDRPLPAAPVVLMEGVGSGRRVLRPFLAGLLWMDLPQRASWARGRRRDGPAQSDFWDGWEVAERRHFAEDPSRPCAHFLVRELPTGYEVLPGPAEAATEPQIITQGEGPSAAR</sequence>
<dbReference type="OrthoDB" id="3237545at2"/>
<dbReference type="EMBL" id="LOCL01000062">
    <property type="protein sequence ID" value="KUF14189.1"/>
    <property type="molecule type" value="Genomic_DNA"/>
</dbReference>
<reference evidence="2 3" key="1">
    <citation type="submission" date="2015-12" db="EMBL/GenBank/DDBJ databases">
        <title>Draft genome sequence of Streptomyces silvensis ATCC 53525, a producer of novel hormone antagonists.</title>
        <authorList>
            <person name="Johnston C.W."/>
            <person name="Li Y."/>
            <person name="Magarvey N.A."/>
        </authorList>
    </citation>
    <scope>NUCLEOTIDE SEQUENCE [LARGE SCALE GENOMIC DNA]</scope>
    <source>
        <strain evidence="2 3">ATCC 53525</strain>
    </source>
</reference>
<comment type="caution">
    <text evidence="2">The sequence shown here is derived from an EMBL/GenBank/DDBJ whole genome shotgun (WGS) entry which is preliminary data.</text>
</comment>
<organism evidence="2 3">
    <name type="scientific">Streptomyces silvensis</name>
    <dbReference type="NCBI Taxonomy" id="1765722"/>
    <lineage>
        <taxon>Bacteria</taxon>
        <taxon>Bacillati</taxon>
        <taxon>Actinomycetota</taxon>
        <taxon>Actinomycetes</taxon>
        <taxon>Kitasatosporales</taxon>
        <taxon>Streptomycetaceae</taxon>
        <taxon>Streptomyces</taxon>
    </lineage>
</organism>
<name>A0A0W7WUB8_9ACTN</name>
<evidence type="ECO:0000256" key="1">
    <source>
        <dbReference type="SAM" id="MobiDB-lite"/>
    </source>
</evidence>
<accession>A0A0W7WUB8</accession>
<proteinExistence type="predicted"/>